<dbReference type="RefSeq" id="XP_004832485.1">
    <property type="nucleotide sequence ID" value="XM_004832428.1"/>
</dbReference>
<reference evidence="1 2" key="1">
    <citation type="journal article" date="2012" name="BMC Genomics">
        <title>Comparative genomic analysis and phylogenetic position of Theileria equi.</title>
        <authorList>
            <person name="Kappmeyer L.S."/>
            <person name="Thiagarajan M."/>
            <person name="Herndon D.R."/>
            <person name="Ramsay J.D."/>
            <person name="Caler E."/>
            <person name="Djikeng A."/>
            <person name="Gillespie J.J."/>
            <person name="Lau A.O."/>
            <person name="Roalson E.H."/>
            <person name="Silva J.C."/>
            <person name="Silva M.G."/>
            <person name="Suarez C.E."/>
            <person name="Ueti M.W."/>
            <person name="Nene V.M."/>
            <person name="Mealey R.H."/>
            <person name="Knowles D.P."/>
            <person name="Brayton K.A."/>
        </authorList>
    </citation>
    <scope>NUCLEOTIDE SEQUENCE [LARGE SCALE GENOMIC DNA]</scope>
    <source>
        <strain evidence="1 2">WA</strain>
    </source>
</reference>
<gene>
    <name evidence="1" type="ORF">BEWA_015940</name>
</gene>
<evidence type="ECO:0000313" key="1">
    <source>
        <dbReference type="EMBL" id="EKX73033.1"/>
    </source>
</evidence>
<dbReference type="Proteomes" id="UP000031512">
    <property type="component" value="Unassembled WGS sequence"/>
</dbReference>
<protein>
    <submittedName>
        <fullName evidence="1">Uncharacterized protein</fullName>
    </submittedName>
</protein>
<dbReference type="AlphaFoldDB" id="L1LCY1"/>
<proteinExistence type="predicted"/>
<dbReference type="VEuPathDB" id="PiroplasmaDB:BEWA_015940"/>
<dbReference type="KEGG" id="beq:BEWA_015940"/>
<dbReference type="GeneID" id="15802697"/>
<dbReference type="EMBL" id="ACOU01000004">
    <property type="protein sequence ID" value="EKX73033.1"/>
    <property type="molecule type" value="Genomic_DNA"/>
</dbReference>
<organism evidence="1 2">
    <name type="scientific">Theileria equi strain WA</name>
    <dbReference type="NCBI Taxonomy" id="1537102"/>
    <lineage>
        <taxon>Eukaryota</taxon>
        <taxon>Sar</taxon>
        <taxon>Alveolata</taxon>
        <taxon>Apicomplexa</taxon>
        <taxon>Aconoidasida</taxon>
        <taxon>Piroplasmida</taxon>
        <taxon>Theileriidae</taxon>
        <taxon>Theileria</taxon>
    </lineage>
</organism>
<comment type="caution">
    <text evidence="1">The sequence shown here is derived from an EMBL/GenBank/DDBJ whole genome shotgun (WGS) entry which is preliminary data.</text>
</comment>
<name>L1LCY1_THEEQ</name>
<accession>L1LCY1</accession>
<keyword evidence="2" id="KW-1185">Reference proteome</keyword>
<evidence type="ECO:0000313" key="2">
    <source>
        <dbReference type="Proteomes" id="UP000031512"/>
    </source>
</evidence>
<sequence>MGVIIDIGYDPKTSIDTKNRNYIKYEYSKNGKGSVEVTEHRNIDTLPGYKKCVHKPKHGAQIGEVFRGEVRQNGLEKSYDSDSITVYFWELDRKYMSPLLLQLGDEYYKTYDA</sequence>